<name>A0A0K2UGP0_LEPSM</name>
<evidence type="ECO:0000313" key="1">
    <source>
        <dbReference type="EMBL" id="CDW37389.1"/>
    </source>
</evidence>
<dbReference type="AlphaFoldDB" id="A0A0K2UGP0"/>
<sequence>QQLRSNAVHHAPFPTSGIGTRAIALKGAGEIFFKTLFLFFVFASQGSNTISLFIDGLFNIEGSIG</sequence>
<organism evidence="1">
    <name type="scientific">Lepeophtheirus salmonis</name>
    <name type="common">Salmon louse</name>
    <name type="synonym">Caligus salmonis</name>
    <dbReference type="NCBI Taxonomy" id="72036"/>
    <lineage>
        <taxon>Eukaryota</taxon>
        <taxon>Metazoa</taxon>
        <taxon>Ecdysozoa</taxon>
        <taxon>Arthropoda</taxon>
        <taxon>Crustacea</taxon>
        <taxon>Multicrustacea</taxon>
        <taxon>Hexanauplia</taxon>
        <taxon>Copepoda</taxon>
        <taxon>Siphonostomatoida</taxon>
        <taxon>Caligidae</taxon>
        <taxon>Lepeophtheirus</taxon>
    </lineage>
</organism>
<reference evidence="1" key="1">
    <citation type="submission" date="2014-05" db="EMBL/GenBank/DDBJ databases">
        <authorList>
            <person name="Chronopoulou M."/>
        </authorList>
    </citation>
    <scope>NUCLEOTIDE SEQUENCE</scope>
    <source>
        <tissue evidence="1">Whole organism</tissue>
    </source>
</reference>
<feature type="non-terminal residue" evidence="1">
    <location>
        <position position="1"/>
    </location>
</feature>
<accession>A0A0K2UGP0</accession>
<protein>
    <submittedName>
        <fullName evidence="1">Uncharacterized protein</fullName>
    </submittedName>
</protein>
<proteinExistence type="predicted"/>
<dbReference type="EMBL" id="HACA01020028">
    <property type="protein sequence ID" value="CDW37389.1"/>
    <property type="molecule type" value="Transcribed_RNA"/>
</dbReference>